<keyword evidence="7 14" id="KW-0812">Transmembrane</keyword>
<evidence type="ECO:0000256" key="3">
    <source>
        <dbReference type="ARBA" id="ARBA00012438"/>
    </source>
</evidence>
<keyword evidence="9" id="KW-0418">Kinase</keyword>
<dbReference type="GO" id="GO:0005524">
    <property type="term" value="F:ATP binding"/>
    <property type="evidence" value="ECO:0007669"/>
    <property type="project" value="UniProtKB-KW"/>
</dbReference>
<dbReference type="EMBL" id="PDKO01000007">
    <property type="protein sequence ID" value="RXJ62649.1"/>
    <property type="molecule type" value="Genomic_DNA"/>
</dbReference>
<dbReference type="PROSITE" id="PS50885">
    <property type="entry name" value="HAMP"/>
    <property type="match status" value="1"/>
</dbReference>
<dbReference type="SMART" id="SM00388">
    <property type="entry name" value="HisKA"/>
    <property type="match status" value="1"/>
</dbReference>
<dbReference type="InterPro" id="IPR050398">
    <property type="entry name" value="HssS/ArlS-like"/>
</dbReference>
<keyword evidence="6" id="KW-0808">Transferase</keyword>
<keyword evidence="12" id="KW-0902">Two-component regulatory system</keyword>
<keyword evidence="10" id="KW-0067">ATP-binding</keyword>
<dbReference type="Gene3D" id="6.10.340.10">
    <property type="match status" value="1"/>
</dbReference>
<dbReference type="InterPro" id="IPR035965">
    <property type="entry name" value="PAS-like_dom_sf"/>
</dbReference>
<organism evidence="17 18">
    <name type="scientific">Halarcobacter anaerophilus</name>
    <dbReference type="NCBI Taxonomy" id="877500"/>
    <lineage>
        <taxon>Bacteria</taxon>
        <taxon>Pseudomonadati</taxon>
        <taxon>Campylobacterota</taxon>
        <taxon>Epsilonproteobacteria</taxon>
        <taxon>Campylobacterales</taxon>
        <taxon>Arcobacteraceae</taxon>
        <taxon>Halarcobacter</taxon>
    </lineage>
</organism>
<evidence type="ECO:0000256" key="13">
    <source>
        <dbReference type="ARBA" id="ARBA00023136"/>
    </source>
</evidence>
<keyword evidence="18" id="KW-1185">Reference proteome</keyword>
<dbReference type="InterPro" id="IPR000014">
    <property type="entry name" value="PAS"/>
</dbReference>
<dbReference type="CDD" id="cd18773">
    <property type="entry name" value="PDC1_HK_sensor"/>
    <property type="match status" value="1"/>
</dbReference>
<dbReference type="SUPFAM" id="SSF47384">
    <property type="entry name" value="Homodimeric domain of signal transducing histidine kinase"/>
    <property type="match status" value="1"/>
</dbReference>
<evidence type="ECO:0000259" key="16">
    <source>
        <dbReference type="PROSITE" id="PS50885"/>
    </source>
</evidence>
<evidence type="ECO:0000313" key="17">
    <source>
        <dbReference type="EMBL" id="RXJ62649.1"/>
    </source>
</evidence>
<dbReference type="Pfam" id="PF02518">
    <property type="entry name" value="HATPase_c"/>
    <property type="match status" value="1"/>
</dbReference>
<keyword evidence="13 14" id="KW-0472">Membrane</keyword>
<dbReference type="PROSITE" id="PS50109">
    <property type="entry name" value="HIS_KIN"/>
    <property type="match status" value="1"/>
</dbReference>
<evidence type="ECO:0000256" key="1">
    <source>
        <dbReference type="ARBA" id="ARBA00000085"/>
    </source>
</evidence>
<dbReference type="InterPro" id="IPR003661">
    <property type="entry name" value="HisK_dim/P_dom"/>
</dbReference>
<reference evidence="17 18" key="1">
    <citation type="submission" date="2017-10" db="EMBL/GenBank/DDBJ databases">
        <title>Genomics of the genus Arcobacter.</title>
        <authorList>
            <person name="Perez-Cataluna A."/>
            <person name="Figueras M.J."/>
        </authorList>
    </citation>
    <scope>NUCLEOTIDE SEQUENCE [LARGE SCALE GENOMIC DNA]</scope>
    <source>
        <strain evidence="17 18">DSM 24636</strain>
    </source>
</reference>
<name>A0A4Q0Y1Y6_9BACT</name>
<dbReference type="SUPFAM" id="SSF55785">
    <property type="entry name" value="PYP-like sensor domain (PAS domain)"/>
    <property type="match status" value="1"/>
</dbReference>
<proteinExistence type="predicted"/>
<dbReference type="EC" id="2.7.13.3" evidence="3"/>
<dbReference type="PANTHER" id="PTHR45528:SF1">
    <property type="entry name" value="SENSOR HISTIDINE KINASE CPXA"/>
    <property type="match status" value="1"/>
</dbReference>
<dbReference type="AlphaFoldDB" id="A0A4Q0Y1Y6"/>
<dbReference type="InterPro" id="IPR036890">
    <property type="entry name" value="HATPase_C_sf"/>
</dbReference>
<keyword evidence="5" id="KW-0597">Phosphoprotein</keyword>
<accession>A0A4Q0Y1Y6</accession>
<evidence type="ECO:0000256" key="6">
    <source>
        <dbReference type="ARBA" id="ARBA00022679"/>
    </source>
</evidence>
<dbReference type="InterPro" id="IPR036097">
    <property type="entry name" value="HisK_dim/P_sf"/>
</dbReference>
<feature type="domain" description="HAMP" evidence="16">
    <location>
        <begin position="300"/>
        <end position="352"/>
    </location>
</feature>
<dbReference type="OrthoDB" id="9805967at2"/>
<evidence type="ECO:0000256" key="5">
    <source>
        <dbReference type="ARBA" id="ARBA00022553"/>
    </source>
</evidence>
<dbReference type="Pfam" id="PF13426">
    <property type="entry name" value="PAS_9"/>
    <property type="match status" value="1"/>
</dbReference>
<evidence type="ECO:0000313" key="18">
    <source>
        <dbReference type="Proteomes" id="UP000290191"/>
    </source>
</evidence>
<protein>
    <recommendedName>
        <fullName evidence="3">histidine kinase</fullName>
        <ecNumber evidence="3">2.7.13.3</ecNumber>
    </recommendedName>
</protein>
<dbReference type="PANTHER" id="PTHR45528">
    <property type="entry name" value="SENSOR HISTIDINE KINASE CPXA"/>
    <property type="match status" value="1"/>
</dbReference>
<dbReference type="SMART" id="SM00387">
    <property type="entry name" value="HATPase_c"/>
    <property type="match status" value="1"/>
</dbReference>
<evidence type="ECO:0000256" key="4">
    <source>
        <dbReference type="ARBA" id="ARBA00022475"/>
    </source>
</evidence>
<evidence type="ECO:0000259" key="15">
    <source>
        <dbReference type="PROSITE" id="PS50109"/>
    </source>
</evidence>
<sequence length="721" mass="83996">MKNRSLKRVILQVLIFFTMSVIVIIGILSIINIYNSKVDLIKFNQNLVLNQVNNKIYSMVHNIEYISEYISKKYSTNSSNQALQNLLETNRDISSIFILNKDGILENFYIKAKTREHHIYKGFDYSNKVYYKKLRDKNSYWSNLFLSSIDETPTLSYSFKMRNKIGVILIDITQISNFIGKFRNQDESYMIRVFDRNSVLVINPVDIKYVLQRYNASSTETFTKLVKENSPLKQDIFFSALDEEEQFGSYLKNSKTGWYIIVRESFSEILKSLKSVILTYVILIIFFIIIAVYLSFLISKRIFLNFDKIQAVTSHIANGNYDEKVEESSFDEFNKLLKSFYKMQKEIDKREDSLEKSLESFKSLFNSTMESVVLSNCDEIIDVNDVTVKLFGFKSKSDVIGKNMFDYIVDDYKDVIKENLKKDVKEPYEIECIKDDGTIIHALVQGKFLELNSKIVRVSALIDITEVKNKDKLLFQQTKMASMGEMIGNIAHQWRQPLNVISTSASSVKLEKEFGVLDDKQLNNSMDTIVQNALYLSKTIDDFRNFFKTDKSLESFELKEVVQKALKLLHSSIYNHNIKVITKFSNRKIIVEGYPNEFIQVLINIINNAKDAFLSNQIENRIIEIREEIHEKCYKLRILDNAGGIPDSIIYKVFDPYFTTKHKSQGTGIGLYMSHQIIVDHMKGDFYVRNINYRDKNQNFKGCCFTIKLPKNSLNDYIYEI</sequence>
<dbReference type="CDD" id="cd00082">
    <property type="entry name" value="HisKA"/>
    <property type="match status" value="1"/>
</dbReference>
<comment type="caution">
    <text evidence="17">The sequence shown here is derived from an EMBL/GenBank/DDBJ whole genome shotgun (WGS) entry which is preliminary data.</text>
</comment>
<dbReference type="NCBIfam" id="TIGR00229">
    <property type="entry name" value="sensory_box"/>
    <property type="match status" value="1"/>
</dbReference>
<dbReference type="GO" id="GO:0000155">
    <property type="term" value="F:phosphorelay sensor kinase activity"/>
    <property type="evidence" value="ECO:0007669"/>
    <property type="project" value="InterPro"/>
</dbReference>
<keyword evidence="4" id="KW-1003">Cell membrane</keyword>
<comment type="subcellular location">
    <subcellularLocation>
        <location evidence="2">Cell membrane</location>
        <topology evidence="2">Multi-pass membrane protein</topology>
    </subcellularLocation>
</comment>
<dbReference type="InterPro" id="IPR003594">
    <property type="entry name" value="HATPase_dom"/>
</dbReference>
<dbReference type="Proteomes" id="UP000290191">
    <property type="component" value="Unassembled WGS sequence"/>
</dbReference>
<feature type="transmembrane region" description="Helical" evidence="14">
    <location>
        <begin position="277"/>
        <end position="298"/>
    </location>
</feature>
<evidence type="ECO:0000256" key="11">
    <source>
        <dbReference type="ARBA" id="ARBA00022989"/>
    </source>
</evidence>
<feature type="domain" description="Histidine kinase" evidence="15">
    <location>
        <begin position="489"/>
        <end position="713"/>
    </location>
</feature>
<comment type="catalytic activity">
    <reaction evidence="1">
        <text>ATP + protein L-histidine = ADP + protein N-phospho-L-histidine.</text>
        <dbReference type="EC" id="2.7.13.3"/>
    </reaction>
</comment>
<dbReference type="InterPro" id="IPR003660">
    <property type="entry name" value="HAMP_dom"/>
</dbReference>
<dbReference type="Pfam" id="PF00512">
    <property type="entry name" value="HisKA"/>
    <property type="match status" value="1"/>
</dbReference>
<dbReference type="CDD" id="cd06225">
    <property type="entry name" value="HAMP"/>
    <property type="match status" value="1"/>
</dbReference>
<dbReference type="Gene3D" id="1.10.287.130">
    <property type="match status" value="1"/>
</dbReference>
<dbReference type="SUPFAM" id="SSF55874">
    <property type="entry name" value="ATPase domain of HSP90 chaperone/DNA topoisomerase II/histidine kinase"/>
    <property type="match status" value="1"/>
</dbReference>
<evidence type="ECO:0000256" key="7">
    <source>
        <dbReference type="ARBA" id="ARBA00022692"/>
    </source>
</evidence>
<dbReference type="Gene3D" id="3.30.450.20">
    <property type="entry name" value="PAS domain"/>
    <property type="match status" value="2"/>
</dbReference>
<evidence type="ECO:0000256" key="14">
    <source>
        <dbReference type="SAM" id="Phobius"/>
    </source>
</evidence>
<evidence type="ECO:0000256" key="8">
    <source>
        <dbReference type="ARBA" id="ARBA00022741"/>
    </source>
</evidence>
<dbReference type="RefSeq" id="WP_129082260.1">
    <property type="nucleotide sequence ID" value="NZ_CP041070.1"/>
</dbReference>
<feature type="transmembrane region" description="Helical" evidence="14">
    <location>
        <begin position="9"/>
        <end position="34"/>
    </location>
</feature>
<evidence type="ECO:0000256" key="9">
    <source>
        <dbReference type="ARBA" id="ARBA00022777"/>
    </source>
</evidence>
<dbReference type="Gene3D" id="3.30.565.10">
    <property type="entry name" value="Histidine kinase-like ATPase, C-terminal domain"/>
    <property type="match status" value="1"/>
</dbReference>
<evidence type="ECO:0000256" key="12">
    <source>
        <dbReference type="ARBA" id="ARBA00023012"/>
    </source>
</evidence>
<dbReference type="InterPro" id="IPR029151">
    <property type="entry name" value="Sensor-like_sf"/>
</dbReference>
<gene>
    <name evidence="17" type="ORF">CRV06_09280</name>
</gene>
<keyword evidence="8" id="KW-0547">Nucleotide-binding</keyword>
<dbReference type="STRING" id="877500.GCA_000935065_02060"/>
<dbReference type="SUPFAM" id="SSF103190">
    <property type="entry name" value="Sensory domain-like"/>
    <property type="match status" value="1"/>
</dbReference>
<evidence type="ECO:0000256" key="2">
    <source>
        <dbReference type="ARBA" id="ARBA00004651"/>
    </source>
</evidence>
<dbReference type="InterPro" id="IPR005467">
    <property type="entry name" value="His_kinase_dom"/>
</dbReference>
<keyword evidence="11 14" id="KW-1133">Transmembrane helix</keyword>
<dbReference type="GO" id="GO:0005886">
    <property type="term" value="C:plasma membrane"/>
    <property type="evidence" value="ECO:0007669"/>
    <property type="project" value="UniProtKB-SubCell"/>
</dbReference>
<evidence type="ECO:0000256" key="10">
    <source>
        <dbReference type="ARBA" id="ARBA00022840"/>
    </source>
</evidence>
<dbReference type="CDD" id="cd00130">
    <property type="entry name" value="PAS"/>
    <property type="match status" value="1"/>
</dbReference>